<dbReference type="Proteomes" id="UP000827872">
    <property type="component" value="Linkage Group LG13"/>
</dbReference>
<evidence type="ECO:0000313" key="1">
    <source>
        <dbReference type="EMBL" id="KAH8011855.1"/>
    </source>
</evidence>
<dbReference type="EMBL" id="CM037626">
    <property type="protein sequence ID" value="KAH8011855.1"/>
    <property type="molecule type" value="Genomic_DNA"/>
</dbReference>
<accession>A0ACB8FY00</accession>
<keyword evidence="2" id="KW-1185">Reference proteome</keyword>
<name>A0ACB8FY00_9SAUR</name>
<protein>
    <submittedName>
        <fullName evidence="1">Uncharacterized protein</fullName>
    </submittedName>
</protein>
<proteinExistence type="predicted"/>
<comment type="caution">
    <text evidence="1">The sequence shown here is derived from an EMBL/GenBank/DDBJ whole genome shotgun (WGS) entry which is preliminary data.</text>
</comment>
<evidence type="ECO:0000313" key="2">
    <source>
        <dbReference type="Proteomes" id="UP000827872"/>
    </source>
</evidence>
<sequence>MSSYTLNNSTLHRILKVCAFLTASGRPCHNRGTTIVLVPSVRKELLPFCMMEWMEETDGLPGRCKEADLGKGGFSEASLTAHYLCLYLCIIGAKLVVRKAVHSPCFNLPTLVQKAQGSIAKSFVHPPKTSLTFSSSCHQADTF</sequence>
<reference evidence="1" key="1">
    <citation type="submission" date="2021-08" db="EMBL/GenBank/DDBJ databases">
        <title>The first chromosome-level gecko genome reveals the dynamic sex chromosomes of Neotropical dwarf geckos (Sphaerodactylidae: Sphaerodactylus).</title>
        <authorList>
            <person name="Pinto B.J."/>
            <person name="Keating S.E."/>
            <person name="Gamble T."/>
        </authorList>
    </citation>
    <scope>NUCLEOTIDE SEQUENCE</scope>
    <source>
        <strain evidence="1">TG3544</strain>
    </source>
</reference>
<organism evidence="1 2">
    <name type="scientific">Sphaerodactylus townsendi</name>
    <dbReference type="NCBI Taxonomy" id="933632"/>
    <lineage>
        <taxon>Eukaryota</taxon>
        <taxon>Metazoa</taxon>
        <taxon>Chordata</taxon>
        <taxon>Craniata</taxon>
        <taxon>Vertebrata</taxon>
        <taxon>Euteleostomi</taxon>
        <taxon>Lepidosauria</taxon>
        <taxon>Squamata</taxon>
        <taxon>Bifurcata</taxon>
        <taxon>Gekkota</taxon>
        <taxon>Sphaerodactylidae</taxon>
        <taxon>Sphaerodactylus</taxon>
    </lineage>
</organism>
<gene>
    <name evidence="1" type="ORF">K3G42_011493</name>
</gene>